<dbReference type="Proteomes" id="UP000651475">
    <property type="component" value="Unassembled WGS sequence"/>
</dbReference>
<gene>
    <name evidence="9" type="ORF">H8S65_00565</name>
</gene>
<keyword evidence="9" id="KW-0418">Kinase</keyword>
<evidence type="ECO:0000256" key="6">
    <source>
        <dbReference type="SAM" id="Coils"/>
    </source>
</evidence>
<feature type="domain" description="Polysaccharide chain length determinant N-terminal" evidence="8">
    <location>
        <begin position="9"/>
        <end position="84"/>
    </location>
</feature>
<comment type="caution">
    <text evidence="9">The sequence shown here is derived from an EMBL/GenBank/DDBJ whole genome shotgun (WGS) entry which is preliminary data.</text>
</comment>
<evidence type="ECO:0000313" key="9">
    <source>
        <dbReference type="EMBL" id="MBC5631272.1"/>
    </source>
</evidence>
<keyword evidence="5 7" id="KW-0472">Membrane</keyword>
<dbReference type="RefSeq" id="WP_186928019.1">
    <property type="nucleotide sequence ID" value="NZ_JACOOJ010000001.1"/>
</dbReference>
<keyword evidence="6" id="KW-0175">Coiled coil</keyword>
<feature type="transmembrane region" description="Helical" evidence="7">
    <location>
        <begin position="24"/>
        <end position="44"/>
    </location>
</feature>
<keyword evidence="10" id="KW-1185">Reference proteome</keyword>
<evidence type="ECO:0000256" key="1">
    <source>
        <dbReference type="ARBA" id="ARBA00004651"/>
    </source>
</evidence>
<evidence type="ECO:0000256" key="2">
    <source>
        <dbReference type="ARBA" id="ARBA00022475"/>
    </source>
</evidence>
<dbReference type="PANTHER" id="PTHR32309">
    <property type="entry name" value="TYROSINE-PROTEIN KINASE"/>
    <property type="match status" value="1"/>
</dbReference>
<evidence type="ECO:0000256" key="4">
    <source>
        <dbReference type="ARBA" id="ARBA00022989"/>
    </source>
</evidence>
<proteinExistence type="predicted"/>
<dbReference type="PANTHER" id="PTHR32309:SF13">
    <property type="entry name" value="FERRIC ENTEROBACTIN TRANSPORT PROTEIN FEPE"/>
    <property type="match status" value="1"/>
</dbReference>
<keyword evidence="9" id="KW-0808">Transferase</keyword>
<dbReference type="InterPro" id="IPR003856">
    <property type="entry name" value="LPS_length_determ_N"/>
</dbReference>
<evidence type="ECO:0000313" key="10">
    <source>
        <dbReference type="Proteomes" id="UP000651475"/>
    </source>
</evidence>
<dbReference type="GO" id="GO:0016301">
    <property type="term" value="F:kinase activity"/>
    <property type="evidence" value="ECO:0007669"/>
    <property type="project" value="UniProtKB-KW"/>
</dbReference>
<name>A0ABR7DJX4_9BACT</name>
<sequence length="532" mass="60982">MNTIQHDNETISLKKIIIYYIRHWKLFVLAAIISLIPALLYLIFTPRTYEIAAKIQLIEDKSNSSNGFNVGDASGLMKSFGLGGIGGGSINLDDEMAKLTSNSILKDMVLKLGLNISYYKPYAFKYKMYEDIPLILYADSTTECNLDCTVTFDVDIKKDGKIKVKTEALKEKKVFEFASLPAEIKLKEGDFILAYRDEAIKPLSLTLDISPAGWVAENIYQDFTFDEYSKNANVIEISYVDYERRRGLNMLNTLVDIYNHQEDSIKRAEGMKSLAFLEERIQHVMTDLSETEVSIERYKLKNRMTDIEADVQFYVEQLKELQSKIIELEAQDRIVEMLNVYIKEPQNMYNLIPSLLSTGEGDKAGPITTYNEALLERAKLLQTTKGNNPLIEQINKQVDQLRGSVFLAIENSQKAIQFTLNDLKAKEKLIMDKMGTVPSLEREYIDYKRQQEIYQAVYLILLQKREDIALSIGESKDRARFVEKAYVKQSPIGPRKLYAAIGMLLFTLIIPVAFLFGREQFSALRKEYKETK</sequence>
<protein>
    <submittedName>
        <fullName evidence="9">Tyrosine protein kinase</fullName>
    </submittedName>
</protein>
<evidence type="ECO:0000256" key="7">
    <source>
        <dbReference type="SAM" id="Phobius"/>
    </source>
</evidence>
<keyword evidence="3 7" id="KW-0812">Transmembrane</keyword>
<evidence type="ECO:0000256" key="3">
    <source>
        <dbReference type="ARBA" id="ARBA00022692"/>
    </source>
</evidence>
<accession>A0ABR7DJX4</accession>
<evidence type="ECO:0000256" key="5">
    <source>
        <dbReference type="ARBA" id="ARBA00023136"/>
    </source>
</evidence>
<keyword evidence="4 7" id="KW-1133">Transmembrane helix</keyword>
<feature type="coiled-coil region" evidence="6">
    <location>
        <begin position="304"/>
        <end position="331"/>
    </location>
</feature>
<evidence type="ECO:0000259" key="8">
    <source>
        <dbReference type="Pfam" id="PF02706"/>
    </source>
</evidence>
<organism evidence="9 10">
    <name type="scientific">Parabacteroides hominis</name>
    <dbReference type="NCBI Taxonomy" id="2763057"/>
    <lineage>
        <taxon>Bacteria</taxon>
        <taxon>Pseudomonadati</taxon>
        <taxon>Bacteroidota</taxon>
        <taxon>Bacteroidia</taxon>
        <taxon>Bacteroidales</taxon>
        <taxon>Tannerellaceae</taxon>
        <taxon>Parabacteroides</taxon>
    </lineage>
</organism>
<comment type="subcellular location">
    <subcellularLocation>
        <location evidence="1">Cell membrane</location>
        <topology evidence="1">Multi-pass membrane protein</topology>
    </subcellularLocation>
</comment>
<reference evidence="9 10" key="1">
    <citation type="submission" date="2020-08" db="EMBL/GenBank/DDBJ databases">
        <title>Genome public.</title>
        <authorList>
            <person name="Liu C."/>
            <person name="Sun Q."/>
        </authorList>
    </citation>
    <scope>NUCLEOTIDE SEQUENCE [LARGE SCALE GENOMIC DNA]</scope>
    <source>
        <strain evidence="9 10">NSJ-79</strain>
    </source>
</reference>
<dbReference type="Pfam" id="PF02706">
    <property type="entry name" value="Wzz"/>
    <property type="match status" value="1"/>
</dbReference>
<dbReference type="EMBL" id="JACOOJ010000001">
    <property type="protein sequence ID" value="MBC5631272.1"/>
    <property type="molecule type" value="Genomic_DNA"/>
</dbReference>
<feature type="transmembrane region" description="Helical" evidence="7">
    <location>
        <begin position="497"/>
        <end position="516"/>
    </location>
</feature>
<dbReference type="InterPro" id="IPR050445">
    <property type="entry name" value="Bact_polysacc_biosynth/exp"/>
</dbReference>
<keyword evidence="2" id="KW-1003">Cell membrane</keyword>